<protein>
    <submittedName>
        <fullName evidence="1">Uncharacterized protein</fullName>
    </submittedName>
</protein>
<accession>A0A2V3UHM8</accession>
<proteinExistence type="predicted"/>
<comment type="caution">
    <text evidence="1">The sequence shown here is derived from an EMBL/GenBank/DDBJ whole genome shotgun (WGS) entry which is preliminary data.</text>
</comment>
<gene>
    <name evidence="1" type="ORF">C7450_101288</name>
</gene>
<evidence type="ECO:0000313" key="2">
    <source>
        <dbReference type="Proteomes" id="UP000248021"/>
    </source>
</evidence>
<dbReference type="EMBL" id="QJJK01000001">
    <property type="protein sequence ID" value="PXW64533.1"/>
    <property type="molecule type" value="Genomic_DNA"/>
</dbReference>
<dbReference type="AlphaFoldDB" id="A0A2V3UHM8"/>
<name>A0A2V3UHM8_9HYPH</name>
<reference evidence="1 2" key="1">
    <citation type="submission" date="2018-05" db="EMBL/GenBank/DDBJ databases">
        <title>Genomic Encyclopedia of Type Strains, Phase IV (KMG-IV): sequencing the most valuable type-strain genomes for metagenomic binning, comparative biology and taxonomic classification.</title>
        <authorList>
            <person name="Goeker M."/>
        </authorList>
    </citation>
    <scope>NUCLEOTIDE SEQUENCE [LARGE SCALE GENOMIC DNA]</scope>
    <source>
        <strain evidence="1 2">DSM 6462</strain>
    </source>
</reference>
<keyword evidence="2" id="KW-1185">Reference proteome</keyword>
<dbReference type="RefSeq" id="WP_245449422.1">
    <property type="nucleotide sequence ID" value="NZ_JAHBRY010000001.1"/>
</dbReference>
<dbReference type="Proteomes" id="UP000248021">
    <property type="component" value="Unassembled WGS sequence"/>
</dbReference>
<sequence length="48" mass="5484">MLKDTPCSMKVFDILRQMSAVRQIEAADLMIGQNNFSIMFARNPRSHA</sequence>
<organism evidence="1 2">
    <name type="scientific">Chelatococcus asaccharovorans</name>
    <dbReference type="NCBI Taxonomy" id="28210"/>
    <lineage>
        <taxon>Bacteria</taxon>
        <taxon>Pseudomonadati</taxon>
        <taxon>Pseudomonadota</taxon>
        <taxon>Alphaproteobacteria</taxon>
        <taxon>Hyphomicrobiales</taxon>
        <taxon>Chelatococcaceae</taxon>
        <taxon>Chelatococcus</taxon>
    </lineage>
</organism>
<evidence type="ECO:0000313" key="1">
    <source>
        <dbReference type="EMBL" id="PXW64533.1"/>
    </source>
</evidence>